<evidence type="ECO:0000256" key="5">
    <source>
        <dbReference type="ARBA" id="ARBA00022917"/>
    </source>
</evidence>
<comment type="subcellular location">
    <subcellularLocation>
        <location evidence="8">Cytoplasm</location>
    </subcellularLocation>
</comment>
<dbReference type="Pfam" id="PF00133">
    <property type="entry name" value="tRNA-synt_1"/>
    <property type="match status" value="2"/>
</dbReference>
<proteinExistence type="inferred from homology"/>
<dbReference type="GO" id="GO:0006438">
    <property type="term" value="P:valyl-tRNA aminoacylation"/>
    <property type="evidence" value="ECO:0007669"/>
    <property type="project" value="UniProtKB-UniRule"/>
</dbReference>
<keyword evidence="2 8" id="KW-0436">Ligase</keyword>
<dbReference type="InterPro" id="IPR022874">
    <property type="entry name" value="Valine-tRNA_ligase_type_2"/>
</dbReference>
<keyword evidence="5 8" id="KW-0648">Protein biosynthesis</keyword>
<feature type="domain" description="Methionyl/Valyl/Leucyl/Isoleucyl-tRNA synthetase anticodon-binding" evidence="10">
    <location>
        <begin position="685"/>
        <end position="856"/>
    </location>
</feature>
<evidence type="ECO:0000256" key="2">
    <source>
        <dbReference type="ARBA" id="ARBA00022598"/>
    </source>
</evidence>
<evidence type="ECO:0000256" key="7">
    <source>
        <dbReference type="ARBA" id="ARBA00047552"/>
    </source>
</evidence>
<evidence type="ECO:0000259" key="9">
    <source>
        <dbReference type="Pfam" id="PF00133"/>
    </source>
</evidence>
<feature type="binding site" evidence="8">
    <location>
        <position position="603"/>
    </location>
    <ligand>
        <name>ATP</name>
        <dbReference type="ChEBI" id="CHEBI:30616"/>
    </ligand>
</feature>
<dbReference type="GO" id="GO:0002161">
    <property type="term" value="F:aminoacyl-tRNA deacylase activity"/>
    <property type="evidence" value="ECO:0007669"/>
    <property type="project" value="InterPro"/>
</dbReference>
<dbReference type="GO" id="GO:0005829">
    <property type="term" value="C:cytosol"/>
    <property type="evidence" value="ECO:0007669"/>
    <property type="project" value="TreeGrafter"/>
</dbReference>
<dbReference type="InterPro" id="IPR048044">
    <property type="entry name" value="Valyl-tRNA_ligase_actino"/>
</dbReference>
<dbReference type="AlphaFoldDB" id="A0A0K2S1S5"/>
<dbReference type="NCBIfam" id="NF000540">
    <property type="entry name" value="alt_ValS"/>
    <property type="match status" value="1"/>
</dbReference>
<dbReference type="InterPro" id="IPR009080">
    <property type="entry name" value="tRNAsynth_Ia_anticodon-bd"/>
</dbReference>
<dbReference type="InterPro" id="IPR002303">
    <property type="entry name" value="Valyl-tRNA_ligase"/>
</dbReference>
<dbReference type="NCBIfam" id="NF009687">
    <property type="entry name" value="PRK13208.1"/>
    <property type="match status" value="1"/>
</dbReference>
<evidence type="ECO:0000256" key="6">
    <source>
        <dbReference type="ARBA" id="ARBA00023146"/>
    </source>
</evidence>
<evidence type="ECO:0000256" key="8">
    <source>
        <dbReference type="HAMAP-Rule" id="MF_02005"/>
    </source>
</evidence>
<dbReference type="SUPFAM" id="SSF50677">
    <property type="entry name" value="ValRS/IleRS/LeuRS editing domain"/>
    <property type="match status" value="1"/>
</dbReference>
<dbReference type="Pfam" id="PF08264">
    <property type="entry name" value="Anticodon_1"/>
    <property type="match status" value="1"/>
</dbReference>
<dbReference type="InterPro" id="IPR013155">
    <property type="entry name" value="M/V/L/I-tRNA-synth_anticd-bd"/>
</dbReference>
<keyword evidence="6 8" id="KW-0030">Aminoacyl-tRNA synthetase</keyword>
<organism evidence="11">
    <name type="scientific">Rothia mucilaginosa</name>
    <dbReference type="NCBI Taxonomy" id="43675"/>
    <lineage>
        <taxon>Bacteria</taxon>
        <taxon>Bacillati</taxon>
        <taxon>Actinomycetota</taxon>
        <taxon>Actinomycetes</taxon>
        <taxon>Micrococcales</taxon>
        <taxon>Micrococcaceae</taxon>
        <taxon>Rothia</taxon>
    </lineage>
</organism>
<dbReference type="SUPFAM" id="SSF47323">
    <property type="entry name" value="Anticodon-binding domain of a subclass of class I aminoacyl-tRNA synthetases"/>
    <property type="match status" value="1"/>
</dbReference>
<accession>A0A0K2S1S5</accession>
<feature type="short sequence motif" description="'HIGH' region" evidence="8">
    <location>
        <begin position="58"/>
        <end position="68"/>
    </location>
</feature>
<protein>
    <recommendedName>
        <fullName evidence="8">Valine--tRNA ligase</fullName>
        <ecNumber evidence="8">6.1.1.9</ecNumber>
    </recommendedName>
    <alternativeName>
        <fullName evidence="8">Valyl-tRNA synthetase</fullName>
        <shortName evidence="8">ValRS</shortName>
    </alternativeName>
</protein>
<comment type="subunit">
    <text evidence="8">Monomer.</text>
</comment>
<evidence type="ECO:0000313" key="12">
    <source>
        <dbReference type="Proteomes" id="UP000066203"/>
    </source>
</evidence>
<gene>
    <name evidence="8" type="primary">valS</name>
    <name evidence="11" type="ORF">RM6536_1510</name>
</gene>
<dbReference type="GO" id="GO:0004832">
    <property type="term" value="F:valine-tRNA ligase activity"/>
    <property type="evidence" value="ECO:0007669"/>
    <property type="project" value="UniProtKB-UniRule"/>
</dbReference>
<sequence length="910" mass="101915">MAENILGSDSPVQINVPDRPALEGLEEKLSQRWADEKTYAFDENTTREQVYSIDTPPPTASGSLHVGHMFSYTQTDVIARYQRMTGKNVFYPLGWDDNGLPTERRVQNYYGVLCDPSVADNDSFRDLITWKADGTPKPDRSQAKWPRISRNNFIELCEELAVEDEKVFENLFTTLGLSVDWSRTYRTIDAHSRKVSQLAFLKDLEAGNAYMAEAPTMWDVTFRTAVAQAELEDKERPGAYHRISFHRPNGEKVWIETTRPELLPSCVALVAHPDDERYKPLFGTTVTSPLFGVEVEIKAHPLAQPDKGAGIAMICTFGDTTDVTWWRELQLDTRALIGRDGRFSRETPEWITSPEGRERYERMAGTTVFTAQKTVVEMLVEAGEMDGDPKPITHPVKFYEKGDKPLEIVASRQWYIRNGGRDAARREKLIERGREMNWFPSFMRSRYENWVEGLNGDWLISRQRFFGVPFPVWYPLDAEGEPDYENPILPTEEMLPVDPASQPAPGYTEDQRGVAGGFIADPDVLDTWATSSLTPQIATGWGVNPDLHAKTFPMDLRPQGHDIIRTWLFSTAVRAETLASSVPWYNTALSGWILDPDRKKMSKSKGNVVVPNEVLEKYGSDAVRYWAASARLGADTAYDEGQMKIGRRLAIKLLNASKFVLNLGATEKSVITSQAQGRVLINALDRSLLARLAYLIEEATAAFEKYEYARALQICESFFWSFTDDFVELIKDRAYGARGEEEQASVLAALATTLDALLRLFAPFLPFVTEEIWSWWRAGSVHRAEWPQALPILEGTLLAEYSAQNPTAGISAQWVLADADPAQIESLKQILPDVAEALGGLRKAKSDAKVKQRTEVESATIAAPQAQLDRIAAGLADLKAAGNARELSLVAAEGELEVRDVVLVVEEAAE</sequence>
<evidence type="ECO:0000256" key="3">
    <source>
        <dbReference type="ARBA" id="ARBA00022741"/>
    </source>
</evidence>
<dbReference type="HAMAP" id="MF_02005">
    <property type="entry name" value="Val_tRNA_synth_type2"/>
    <property type="match status" value="1"/>
</dbReference>
<dbReference type="GO" id="GO:0005524">
    <property type="term" value="F:ATP binding"/>
    <property type="evidence" value="ECO:0007669"/>
    <property type="project" value="UniProtKB-UniRule"/>
</dbReference>
<comment type="catalytic activity">
    <reaction evidence="7 8">
        <text>tRNA(Val) + L-valine + ATP = L-valyl-tRNA(Val) + AMP + diphosphate</text>
        <dbReference type="Rhea" id="RHEA:10704"/>
        <dbReference type="Rhea" id="RHEA-COMP:9672"/>
        <dbReference type="Rhea" id="RHEA-COMP:9708"/>
        <dbReference type="ChEBI" id="CHEBI:30616"/>
        <dbReference type="ChEBI" id="CHEBI:33019"/>
        <dbReference type="ChEBI" id="CHEBI:57762"/>
        <dbReference type="ChEBI" id="CHEBI:78442"/>
        <dbReference type="ChEBI" id="CHEBI:78537"/>
        <dbReference type="ChEBI" id="CHEBI:456215"/>
        <dbReference type="EC" id="6.1.1.9"/>
    </reaction>
</comment>
<dbReference type="Proteomes" id="UP000066203">
    <property type="component" value="Chromosome"/>
</dbReference>
<comment type="domain">
    <text evidence="8">ValRS has two distinct active sites: one for aminoacylation and one for editing. The misactivated threonine is translocated from the active site to the editing site.</text>
</comment>
<reference evidence="12" key="1">
    <citation type="submission" date="2015-08" db="EMBL/GenBank/DDBJ databases">
        <title>Complete genome sequence of Rothia mucilaginosa strain NUM-Rm6536.</title>
        <authorList>
            <person name="Nambu T."/>
        </authorList>
    </citation>
    <scope>NUCLEOTIDE SEQUENCE [LARGE SCALE GENOMIC DNA]</scope>
    <source>
        <strain evidence="12">NUM-Rm6536</strain>
    </source>
</reference>
<comment type="function">
    <text evidence="8">Catalyzes the attachment of valine to tRNA(Val). As ValRS can inadvertently accommodate and process structurally similar amino acids such as threonine, to avoid such errors, it has a 'posttransfer' editing activity that hydrolyzes mischarged Thr-tRNA(Val) in a tRNA-dependent manner.</text>
</comment>
<comment type="similarity">
    <text evidence="8">Belongs to the class-I aminoacyl-tRNA synthetase family. ValS type 2 subfamily.</text>
</comment>
<dbReference type="InterPro" id="IPR009008">
    <property type="entry name" value="Val/Leu/Ile-tRNA-synth_edit"/>
</dbReference>
<dbReference type="Gene3D" id="3.40.50.620">
    <property type="entry name" value="HUPs"/>
    <property type="match status" value="2"/>
</dbReference>
<evidence type="ECO:0000313" key="11">
    <source>
        <dbReference type="EMBL" id="BAS20757.1"/>
    </source>
</evidence>
<dbReference type="EMBL" id="AP014938">
    <property type="protein sequence ID" value="BAS20757.1"/>
    <property type="molecule type" value="Genomic_DNA"/>
</dbReference>
<keyword evidence="3 8" id="KW-0547">Nucleotide-binding</keyword>
<dbReference type="PANTHER" id="PTHR11946:SF93">
    <property type="entry name" value="VALINE--TRNA LIGASE, CHLOROPLASTIC_MITOCHONDRIAL 2"/>
    <property type="match status" value="1"/>
</dbReference>
<dbReference type="InterPro" id="IPR014729">
    <property type="entry name" value="Rossmann-like_a/b/a_fold"/>
</dbReference>
<dbReference type="InterPro" id="IPR001412">
    <property type="entry name" value="aa-tRNA-synth_I_CS"/>
</dbReference>
<dbReference type="RefSeq" id="WP_060824673.1">
    <property type="nucleotide sequence ID" value="NZ_AP014938.1"/>
</dbReference>
<keyword evidence="4 8" id="KW-0067">ATP-binding</keyword>
<evidence type="ECO:0000256" key="4">
    <source>
        <dbReference type="ARBA" id="ARBA00022840"/>
    </source>
</evidence>
<evidence type="ECO:0000256" key="1">
    <source>
        <dbReference type="ARBA" id="ARBA00022490"/>
    </source>
</evidence>
<name>A0A0K2S1S5_9MICC</name>
<evidence type="ECO:0000259" key="10">
    <source>
        <dbReference type="Pfam" id="PF08264"/>
    </source>
</evidence>
<feature type="domain" description="Aminoacyl-tRNA synthetase class Ia" evidence="9">
    <location>
        <begin position="30"/>
        <end position="112"/>
    </location>
</feature>
<dbReference type="SUPFAM" id="SSF52374">
    <property type="entry name" value="Nucleotidylyl transferase"/>
    <property type="match status" value="1"/>
</dbReference>
<dbReference type="PROSITE" id="PS00178">
    <property type="entry name" value="AA_TRNA_LIGASE_I"/>
    <property type="match status" value="1"/>
</dbReference>
<dbReference type="Gene3D" id="1.10.730.10">
    <property type="entry name" value="Isoleucyl-tRNA Synthetase, Domain 1"/>
    <property type="match status" value="1"/>
</dbReference>
<feature type="domain" description="Aminoacyl-tRNA synthetase class Ia" evidence="9">
    <location>
        <begin position="147"/>
        <end position="637"/>
    </location>
</feature>
<feature type="short sequence motif" description="'KMSKS' region" evidence="8">
    <location>
        <begin position="600"/>
        <end position="604"/>
    </location>
</feature>
<keyword evidence="1 8" id="KW-0963">Cytoplasm</keyword>
<dbReference type="PRINTS" id="PR00986">
    <property type="entry name" value="TRNASYNTHVAL"/>
</dbReference>
<dbReference type="CDD" id="cd07962">
    <property type="entry name" value="Anticodon_Ia_Val"/>
    <property type="match status" value="1"/>
</dbReference>
<dbReference type="InterPro" id="IPR002300">
    <property type="entry name" value="aa-tRNA-synth_Ia"/>
</dbReference>
<dbReference type="EC" id="6.1.1.9" evidence="8"/>
<dbReference type="InterPro" id="IPR033705">
    <property type="entry name" value="Anticodon_Ia_Val"/>
</dbReference>
<dbReference type="PATRIC" id="fig|43675.28.peg.1545"/>
<dbReference type="PANTHER" id="PTHR11946">
    <property type="entry name" value="VALYL-TRNA SYNTHETASES"/>
    <property type="match status" value="1"/>
</dbReference>